<feature type="transmembrane region" description="Helical" evidence="1">
    <location>
        <begin position="113"/>
        <end position="137"/>
    </location>
</feature>
<evidence type="ECO:0000313" key="4">
    <source>
        <dbReference type="Proteomes" id="UP000220106"/>
    </source>
</evidence>
<proteinExistence type="predicted"/>
<feature type="transmembrane region" description="Helical" evidence="1">
    <location>
        <begin position="84"/>
        <end position="101"/>
    </location>
</feature>
<evidence type="ECO:0000259" key="2">
    <source>
        <dbReference type="Pfam" id="PF09925"/>
    </source>
</evidence>
<dbReference type="Pfam" id="PF09925">
    <property type="entry name" value="DUF2157"/>
    <property type="match status" value="1"/>
</dbReference>
<keyword evidence="1" id="KW-0812">Transmembrane</keyword>
<reference evidence="3 4" key="1">
    <citation type="submission" date="2017-09" db="EMBL/GenBank/DDBJ databases">
        <title>Large-scale bioinformatics analysis of Bacillus genomes uncovers conserved roles of natural products in bacterial physiology.</title>
        <authorList>
            <consortium name="Agbiome Team Llc"/>
            <person name="Bleich R.M."/>
            <person name="Kirk G.J."/>
            <person name="Santa Maria K.C."/>
            <person name="Allen S.E."/>
            <person name="Farag S."/>
            <person name="Shank E.A."/>
            <person name="Bowers A."/>
        </authorList>
    </citation>
    <scope>NUCLEOTIDE SEQUENCE [LARGE SCALE GENOMIC DNA]</scope>
    <source>
        <strain evidence="3 4">AFS003229</strain>
    </source>
</reference>
<gene>
    <name evidence="3" type="ORF">CN689_00510</name>
</gene>
<feature type="transmembrane region" description="Helical" evidence="1">
    <location>
        <begin position="295"/>
        <end position="319"/>
    </location>
</feature>
<sequence length="359" mass="40781">MEGGTTLAKKEITKKQFDFLEHELKYLETGGVISEQEKEKMLGSYDVKDNLSFITILLSIGALLLGLGVLTFVASNWIYLNKGVKFLIIIACLIGVNIAGVKWQKRFAKTARSLHYVGILIFGAGIFLVEQMFNISINFNSSFLLWAIGTVFIGYYLKDVFILLFTSFLLFIYINGSIFLDETSYPLAILVFIPFLYILLKKFDYPKALGFFINALAINTIALFLMEFVPKLDFKQSNTIVLSILFVLGIILAYLPFPSKLQSTTHIQGHILHGITALFLTFEFSIWFPIAYFIFLLYLILKGSLTSIVIICALIFRYYIDSFDFLPKSLTFIIGGIMLIGFGFFFENQRKKGGDFNEE</sequence>
<evidence type="ECO:0000256" key="1">
    <source>
        <dbReference type="SAM" id="Phobius"/>
    </source>
</evidence>
<dbReference type="AlphaFoldDB" id="A0AAX0RSY0"/>
<comment type="caution">
    <text evidence="3">The sequence shown here is derived from an EMBL/GenBank/DDBJ whole genome shotgun (WGS) entry which is preliminary data.</text>
</comment>
<feature type="transmembrane region" description="Helical" evidence="1">
    <location>
        <begin position="240"/>
        <end position="257"/>
    </location>
</feature>
<feature type="transmembrane region" description="Helical" evidence="1">
    <location>
        <begin position="143"/>
        <end position="173"/>
    </location>
</feature>
<feature type="transmembrane region" description="Helical" evidence="1">
    <location>
        <begin position="185"/>
        <end position="203"/>
    </location>
</feature>
<dbReference type="EMBL" id="NUEQ01000003">
    <property type="protein sequence ID" value="PEJ38112.1"/>
    <property type="molecule type" value="Genomic_DNA"/>
</dbReference>
<evidence type="ECO:0000313" key="3">
    <source>
        <dbReference type="EMBL" id="PEJ38112.1"/>
    </source>
</evidence>
<feature type="transmembrane region" description="Helical" evidence="1">
    <location>
        <begin position="325"/>
        <end position="346"/>
    </location>
</feature>
<dbReference type="InterPro" id="IPR018677">
    <property type="entry name" value="DUF2157"/>
</dbReference>
<feature type="transmembrane region" description="Helical" evidence="1">
    <location>
        <begin position="269"/>
        <end position="288"/>
    </location>
</feature>
<accession>A0AAX0RSY0</accession>
<feature type="transmembrane region" description="Helical" evidence="1">
    <location>
        <begin position="51"/>
        <end position="78"/>
    </location>
</feature>
<keyword evidence="1" id="KW-0472">Membrane</keyword>
<organism evidence="3 4">
    <name type="scientific">Peribacillus butanolivorans</name>
    <dbReference type="NCBI Taxonomy" id="421767"/>
    <lineage>
        <taxon>Bacteria</taxon>
        <taxon>Bacillati</taxon>
        <taxon>Bacillota</taxon>
        <taxon>Bacilli</taxon>
        <taxon>Bacillales</taxon>
        <taxon>Bacillaceae</taxon>
        <taxon>Peribacillus</taxon>
    </lineage>
</organism>
<keyword evidence="1" id="KW-1133">Transmembrane helix</keyword>
<protein>
    <recommendedName>
        <fullName evidence="2">DUF2157 domain-containing protein</fullName>
    </recommendedName>
</protein>
<feature type="transmembrane region" description="Helical" evidence="1">
    <location>
        <begin position="209"/>
        <end position="228"/>
    </location>
</feature>
<feature type="domain" description="DUF2157" evidence="2">
    <location>
        <begin position="28"/>
        <end position="159"/>
    </location>
</feature>
<name>A0AAX0RSY0_9BACI</name>
<dbReference type="Proteomes" id="UP000220106">
    <property type="component" value="Unassembled WGS sequence"/>
</dbReference>